<dbReference type="AlphaFoldDB" id="A6HRP5"/>
<proteinExistence type="inferred from homology"/>
<dbReference type="GO" id="GO:0012505">
    <property type="term" value="C:endomembrane system"/>
    <property type="evidence" value="ECO:0007669"/>
    <property type="project" value="UniProtKB-SubCell"/>
</dbReference>
<evidence type="ECO:0000313" key="5">
    <source>
        <dbReference type="EMBL" id="EDM16177.1"/>
    </source>
</evidence>
<dbReference type="Proteomes" id="UP000234681">
    <property type="component" value="Chromosome 7"/>
</dbReference>
<evidence type="ECO:0000313" key="6">
    <source>
        <dbReference type="Proteomes" id="UP000234681"/>
    </source>
</evidence>
<dbReference type="PANTHER" id="PTHR16399:SF31">
    <property type="entry name" value="GASDERMIN DOMAIN CONTAINING PROTEIN RGD1359449"/>
    <property type="match status" value="1"/>
</dbReference>
<keyword evidence="3" id="KW-0472">Membrane</keyword>
<dbReference type="PANTHER" id="PTHR16399">
    <property type="entry name" value="GASDERMIN"/>
    <property type="match status" value="1"/>
</dbReference>
<reference evidence="5 6" key="1">
    <citation type="submission" date="2005-09" db="EMBL/GenBank/DDBJ databases">
        <authorList>
            <person name="Mural R.J."/>
            <person name="Li P.W."/>
            <person name="Adams M.D."/>
            <person name="Amanatides P.G."/>
            <person name="Baden-Tillson H."/>
            <person name="Barnstead M."/>
            <person name="Chin S.H."/>
            <person name="Dew I."/>
            <person name="Evans C.A."/>
            <person name="Ferriera S."/>
            <person name="Flanigan M."/>
            <person name="Fosler C."/>
            <person name="Glodek A."/>
            <person name="Gu Z."/>
            <person name="Holt R.A."/>
            <person name="Jennings D."/>
            <person name="Kraft C.L."/>
            <person name="Lu F."/>
            <person name="Nguyen T."/>
            <person name="Nusskern D.R."/>
            <person name="Pfannkoch C.M."/>
            <person name="Sitter C."/>
            <person name="Sutton G.G."/>
            <person name="Venter J.C."/>
            <person name="Wang Z."/>
            <person name="Woodage T."/>
            <person name="Zheng X.H."/>
            <person name="Zhong F."/>
        </authorList>
    </citation>
    <scope>NUCLEOTIDE SEQUENCE [LARGE SCALE GENOMIC DNA]</scope>
    <source>
        <strain>BN</strain>
        <strain evidence="6">Sprague-Dawley</strain>
    </source>
</reference>
<comment type="subcellular location">
    <subcellularLocation>
        <location evidence="1">Endomembrane system</location>
    </subcellularLocation>
</comment>
<dbReference type="EMBL" id="CH473950">
    <property type="protein sequence ID" value="EDM16177.1"/>
    <property type="molecule type" value="Genomic_DNA"/>
</dbReference>
<evidence type="ECO:0000256" key="1">
    <source>
        <dbReference type="ARBA" id="ARBA00004308"/>
    </source>
</evidence>
<accession>A6HRP5</accession>
<sequence>MRGAGQLSLLQLGHVQVQGQSHVDTEKMVSIPQGSVLAYRVLQLVVEEDGW</sequence>
<organism evidence="5 6">
    <name type="scientific">Rattus norvegicus</name>
    <name type="common">Rat</name>
    <dbReference type="NCBI Taxonomy" id="10116"/>
    <lineage>
        <taxon>Eukaryota</taxon>
        <taxon>Metazoa</taxon>
        <taxon>Chordata</taxon>
        <taxon>Craniata</taxon>
        <taxon>Vertebrata</taxon>
        <taxon>Euteleostomi</taxon>
        <taxon>Mammalia</taxon>
        <taxon>Eutheria</taxon>
        <taxon>Euarchontoglires</taxon>
        <taxon>Glires</taxon>
        <taxon>Rodentia</taxon>
        <taxon>Myomorpha</taxon>
        <taxon>Muroidea</taxon>
        <taxon>Muridae</taxon>
        <taxon>Murinae</taxon>
        <taxon>Rattus</taxon>
    </lineage>
</organism>
<evidence type="ECO:0000259" key="4">
    <source>
        <dbReference type="Pfam" id="PF04598"/>
    </source>
</evidence>
<evidence type="ECO:0000256" key="2">
    <source>
        <dbReference type="ARBA" id="ARBA00009279"/>
    </source>
</evidence>
<comment type="similarity">
    <text evidence="2">Belongs to the gasdermin family.</text>
</comment>
<feature type="non-terminal residue" evidence="5">
    <location>
        <position position="51"/>
    </location>
</feature>
<protein>
    <submittedName>
        <fullName evidence="5">RCG60172</fullName>
    </submittedName>
</protein>
<dbReference type="InterPro" id="IPR007677">
    <property type="entry name" value="Gasdermin"/>
</dbReference>
<feature type="domain" description="Gasdermin pore forming" evidence="4">
    <location>
        <begin position="3"/>
        <end position="50"/>
    </location>
</feature>
<gene>
    <name evidence="5" type="ORF">rCG_60172</name>
</gene>
<dbReference type="InterPro" id="IPR040460">
    <property type="entry name" value="Gasdermin_pore"/>
</dbReference>
<dbReference type="Pfam" id="PF04598">
    <property type="entry name" value="Gasdermin"/>
    <property type="match status" value="1"/>
</dbReference>
<evidence type="ECO:0000256" key="3">
    <source>
        <dbReference type="ARBA" id="ARBA00023136"/>
    </source>
</evidence>
<name>A6HRP5_RAT</name>